<evidence type="ECO:0000256" key="1">
    <source>
        <dbReference type="SAM" id="MobiDB-lite"/>
    </source>
</evidence>
<reference evidence="2 3" key="1">
    <citation type="submission" date="2015-03" db="EMBL/GenBank/DDBJ databases">
        <title>Caedibacter varicaedens, whole genome shotgun sequence.</title>
        <authorList>
            <person name="Suzuki H."/>
            <person name="Dapper A.L."/>
            <person name="Gibson A.K."/>
            <person name="Jackson C."/>
            <person name="Lee H."/>
            <person name="Pejaver V.R."/>
            <person name="Doak T."/>
            <person name="Lynch M."/>
        </authorList>
    </citation>
    <scope>NUCLEOTIDE SEQUENCE [LARGE SCALE GENOMIC DNA]</scope>
</reference>
<evidence type="ECO:0000313" key="3">
    <source>
        <dbReference type="Proteomes" id="UP000036771"/>
    </source>
</evidence>
<dbReference type="Proteomes" id="UP000036771">
    <property type="component" value="Unassembled WGS sequence"/>
</dbReference>
<dbReference type="OrthoDB" id="7920506at2"/>
<name>A0A0K8MC74_9PROT</name>
<proteinExistence type="predicted"/>
<dbReference type="STRING" id="1629334.Cva_00764"/>
<sequence>MPADPFARWRTSSTADPFVRWRPRASSQEQPEHSPSSSEETDPEERSYSLLDRLDQFLGGIKSNAEHMGSSFAMADPLAHLGMLGTQRGQKAYLQDKQNLKDYQQDVHAREAKTLENMDSTGRILHHTGEFIDPSIVLPSFGTPLKIGTTLSKAPRIAKALDVGKKALSPVVTDLGMGATSGVLQEGGMHPILSDLIATFAPHYAYKGGKWMFSPSYRQEVSRSKAEKEVGGLMRETLDVPDASAPGKYPTDHPLYKDYQRAGQEINVDRQTQDLKRHQKLPEQFEEKMAEEVAEHAQPFQDHQHPDDAFTTIMRQDVEESQVPLNDQTAPSDAGQAMRQYLLGKLKNLYRKRSQETGPLYQELMGIEEGLEPAHAREVIAHKLDTAKGDVRSHLDRVEKELQPNDPTPLGQKTLTPEQQEELSALKAYLAQFENHRDYTPQNPSPAIVNIRKRIHDLEGVPSSPRQPVPAEIDNTLKWLGDEIASARKQGKDGLARELTDVKRAIEEDLSSLPQGTEYRQQYNELSKPINALEEHGTLGKIVGEKKNTYSQQYTLSDGEIPSKVIGTSLKSADDAKALLTHLKGKKGQEVLSHLRGAIHHAVLNGITGADGKISRAKIASWQKNHPGAFVLYPELKHHLEDISHAQHMLDLGIPLTSKQDAHTLLHHLRQHKGQHTQEVLQGIINKKIVEAITANDKISHTAIERWKKSHPGAFVLYPDLEKRLNHLYTAQKFFDMGLPLTSRKQAQELMGHLKSPERHAHRKIIEGVIHKNVLDFITDDGGKVSLDKLNKWTKNNPGAFVLYPQLETKLKNLANAQHFTDTLLTKMRDRSLLEVHQSLGLKLGKKALRKILPLGIGDWLVDIGTQTLGATKNALREEVMEKALSDPEMATLLMTPLKDLSKNLASLTRKMKAGWRIINRTGRESKHP</sequence>
<organism evidence="2 3">
    <name type="scientific">Caedimonas varicaedens</name>
    <dbReference type="NCBI Taxonomy" id="1629334"/>
    <lineage>
        <taxon>Bacteria</taxon>
        <taxon>Pseudomonadati</taxon>
        <taxon>Pseudomonadota</taxon>
        <taxon>Alphaproteobacteria</taxon>
        <taxon>Holosporales</taxon>
        <taxon>Caedimonadaceae</taxon>
        <taxon>Caedimonas</taxon>
    </lineage>
</organism>
<gene>
    <name evidence="2" type="ORF">Cva_00764</name>
</gene>
<feature type="compositionally biased region" description="Low complexity" evidence="1">
    <location>
        <begin position="26"/>
        <end position="38"/>
    </location>
</feature>
<protein>
    <submittedName>
        <fullName evidence="2">Uncharacterized protein</fullName>
    </submittedName>
</protein>
<accession>A0A0K8MC74</accession>
<comment type="caution">
    <text evidence="2">The sequence shown here is derived from an EMBL/GenBank/DDBJ whole genome shotgun (WGS) entry which is preliminary data.</text>
</comment>
<keyword evidence="3" id="KW-1185">Reference proteome</keyword>
<dbReference type="EMBL" id="BBVC01000024">
    <property type="protein sequence ID" value="GAO98116.1"/>
    <property type="molecule type" value="Genomic_DNA"/>
</dbReference>
<feature type="region of interest" description="Disordered" evidence="1">
    <location>
        <begin position="17"/>
        <end position="46"/>
    </location>
</feature>
<dbReference type="AlphaFoldDB" id="A0A0K8MC74"/>
<evidence type="ECO:0000313" key="2">
    <source>
        <dbReference type="EMBL" id="GAO98116.1"/>
    </source>
</evidence>